<evidence type="ECO:0000259" key="1">
    <source>
        <dbReference type="Pfam" id="PF07978"/>
    </source>
</evidence>
<dbReference type="EMBL" id="JBIGHY010000003">
    <property type="protein sequence ID" value="MFG6414517.1"/>
    <property type="molecule type" value="Genomic_DNA"/>
</dbReference>
<name>A0ABW7EM65_9BURK</name>
<keyword evidence="3" id="KW-1185">Reference proteome</keyword>
<feature type="domain" description="NIPSNAP" evidence="1">
    <location>
        <begin position="7"/>
        <end position="98"/>
    </location>
</feature>
<proteinExistence type="predicted"/>
<dbReference type="Proteomes" id="UP001606300">
    <property type="component" value="Unassembled WGS sequence"/>
</dbReference>
<evidence type="ECO:0000313" key="2">
    <source>
        <dbReference type="EMBL" id="MFG6414517.1"/>
    </source>
</evidence>
<dbReference type="InterPro" id="IPR011008">
    <property type="entry name" value="Dimeric_a/b-barrel"/>
</dbReference>
<dbReference type="Gene3D" id="3.30.70.100">
    <property type="match status" value="1"/>
</dbReference>
<dbReference type="SUPFAM" id="SSF54909">
    <property type="entry name" value="Dimeric alpha+beta barrel"/>
    <property type="match status" value="1"/>
</dbReference>
<reference evidence="2 3" key="1">
    <citation type="submission" date="2024-09" db="EMBL/GenBank/DDBJ databases">
        <title>Novel species of the genus Pelomonas and Roseateles isolated from streams.</title>
        <authorList>
            <person name="Lu H."/>
        </authorList>
    </citation>
    <scope>NUCLEOTIDE SEQUENCE [LARGE SCALE GENOMIC DNA]</scope>
    <source>
        <strain evidence="2 3">DC23W</strain>
    </source>
</reference>
<dbReference type="InterPro" id="IPR012577">
    <property type="entry name" value="NIPSNAP"/>
</dbReference>
<sequence length="103" mass="12263">MPAITCFIRYELDPHQREAFREYAQNWGRIIARLGGRLLGYWLPWEGTNFEAWGLVGFDSLADYEAYRLRLKADPEARANFEFAQAQRFILREQRTFCEDVRP</sequence>
<dbReference type="RefSeq" id="WP_394470588.1">
    <property type="nucleotide sequence ID" value="NZ_JBIGHY010000003.1"/>
</dbReference>
<evidence type="ECO:0000313" key="3">
    <source>
        <dbReference type="Proteomes" id="UP001606300"/>
    </source>
</evidence>
<comment type="caution">
    <text evidence="2">The sequence shown here is derived from an EMBL/GenBank/DDBJ whole genome shotgun (WGS) entry which is preliminary data.</text>
</comment>
<protein>
    <submittedName>
        <fullName evidence="2">NIPSNAP family protein</fullName>
    </submittedName>
</protein>
<accession>A0ABW7EM65</accession>
<organism evidence="2 3">
    <name type="scientific">Pelomonas dachongensis</name>
    <dbReference type="NCBI Taxonomy" id="3299029"/>
    <lineage>
        <taxon>Bacteria</taxon>
        <taxon>Pseudomonadati</taxon>
        <taxon>Pseudomonadota</taxon>
        <taxon>Betaproteobacteria</taxon>
        <taxon>Burkholderiales</taxon>
        <taxon>Sphaerotilaceae</taxon>
        <taxon>Roseateles</taxon>
    </lineage>
</organism>
<gene>
    <name evidence="2" type="ORF">ACG02S_11490</name>
</gene>
<dbReference type="Pfam" id="PF07978">
    <property type="entry name" value="NIPSNAP"/>
    <property type="match status" value="1"/>
</dbReference>